<dbReference type="AlphaFoldDB" id="A0A9N9INY6"/>
<proteinExistence type="predicted"/>
<dbReference type="EMBL" id="CAJVPQ010015475">
    <property type="protein sequence ID" value="CAG8742674.1"/>
    <property type="molecule type" value="Genomic_DNA"/>
</dbReference>
<reference evidence="1" key="1">
    <citation type="submission" date="2021-06" db="EMBL/GenBank/DDBJ databases">
        <authorList>
            <person name="Kallberg Y."/>
            <person name="Tangrot J."/>
            <person name="Rosling A."/>
        </authorList>
    </citation>
    <scope>NUCLEOTIDE SEQUENCE</scope>
    <source>
        <strain evidence="1">UK204</strain>
    </source>
</reference>
<keyword evidence="2" id="KW-1185">Reference proteome</keyword>
<accession>A0A9N9INY6</accession>
<name>A0A9N9INY6_9GLOM</name>
<dbReference type="Proteomes" id="UP000789570">
    <property type="component" value="Unassembled WGS sequence"/>
</dbReference>
<feature type="non-terminal residue" evidence="1">
    <location>
        <position position="1"/>
    </location>
</feature>
<sequence length="89" mass="10511">RHDDESKIYMSDRITLMPRKMSSLITSQTEPRSLNFVNTINIIMKVLDQTIFSVQARNIIIREFNGQELRLDPSPNVRDLVHKEEYLYS</sequence>
<protein>
    <submittedName>
        <fullName evidence="1">3696_t:CDS:1</fullName>
    </submittedName>
</protein>
<feature type="non-terminal residue" evidence="1">
    <location>
        <position position="89"/>
    </location>
</feature>
<gene>
    <name evidence="1" type="ORF">FCALED_LOCUS15732</name>
</gene>
<evidence type="ECO:0000313" key="2">
    <source>
        <dbReference type="Proteomes" id="UP000789570"/>
    </source>
</evidence>
<comment type="caution">
    <text evidence="1">The sequence shown here is derived from an EMBL/GenBank/DDBJ whole genome shotgun (WGS) entry which is preliminary data.</text>
</comment>
<organism evidence="1 2">
    <name type="scientific">Funneliformis caledonium</name>
    <dbReference type="NCBI Taxonomy" id="1117310"/>
    <lineage>
        <taxon>Eukaryota</taxon>
        <taxon>Fungi</taxon>
        <taxon>Fungi incertae sedis</taxon>
        <taxon>Mucoromycota</taxon>
        <taxon>Glomeromycotina</taxon>
        <taxon>Glomeromycetes</taxon>
        <taxon>Glomerales</taxon>
        <taxon>Glomeraceae</taxon>
        <taxon>Funneliformis</taxon>
    </lineage>
</organism>
<evidence type="ECO:0000313" key="1">
    <source>
        <dbReference type="EMBL" id="CAG8742674.1"/>
    </source>
</evidence>